<evidence type="ECO:0000259" key="8">
    <source>
        <dbReference type="Pfam" id="PF01937"/>
    </source>
</evidence>
<dbReference type="GO" id="GO:0046872">
    <property type="term" value="F:metal ion binding"/>
    <property type="evidence" value="ECO:0007669"/>
    <property type="project" value="UniProtKB-UniRule"/>
</dbReference>
<reference evidence="10" key="1">
    <citation type="journal article" date="2018" name="Nat. Microbiol.">
        <title>Leveraging single-cell genomics to expand the fungal tree of life.</title>
        <authorList>
            <person name="Ahrendt S.R."/>
            <person name="Quandt C.A."/>
            <person name="Ciobanu D."/>
            <person name="Clum A."/>
            <person name="Salamov A."/>
            <person name="Andreopoulos B."/>
            <person name="Cheng J.F."/>
            <person name="Woyke T."/>
            <person name="Pelin A."/>
            <person name="Henrissat B."/>
            <person name="Reynolds N.K."/>
            <person name="Benny G.L."/>
            <person name="Smith M.E."/>
            <person name="James T.Y."/>
            <person name="Grigoriev I.V."/>
        </authorList>
    </citation>
    <scope>NUCLEOTIDE SEQUENCE [LARGE SCALE GENOMIC DNA]</scope>
</reference>
<organism evidence="9 10">
    <name type="scientific">Piptocephalis cylindrospora</name>
    <dbReference type="NCBI Taxonomy" id="1907219"/>
    <lineage>
        <taxon>Eukaryota</taxon>
        <taxon>Fungi</taxon>
        <taxon>Fungi incertae sedis</taxon>
        <taxon>Zoopagomycota</taxon>
        <taxon>Zoopagomycotina</taxon>
        <taxon>Zoopagomycetes</taxon>
        <taxon>Zoopagales</taxon>
        <taxon>Piptocephalidaceae</taxon>
        <taxon>Piptocephalis</taxon>
    </lineage>
</organism>
<sequence>MSVKVSPANPPKPPLIGHVQGSFAEDTFKKRLPSIVQRVVEEIGMAVQSLEGQEQDAKVQEGKELMQRITCLKEGMEADAPLPPMLDDGAQDVKEWVLIQEKEFPKGTWFTVTWLFGECFTYRLIQAMLSLSTHWKTLDPFAGQKARTLQASQDSITVLGKRYVEDILGKKSGKEEAEVFREIALVCLWGNRADLSLLVHLDLAKTGEGTTFQLKSDEHAEVPILANDLDRVWEYVRTLRSGQIDVILDNAGFELFGDLLFADYLYSQGHARVIRLHGKAIPWFVSDVVDQDVTDLLHVLSQHEDASLRELATRWKGFLMRGIWIFEAHPFWTSPRAFWHLPEVSDLWEGHLRNSDFLVFKGDLNHRKLLYDCYWPHTTPFSQAIGPMGQSESDYPALLTLRTCKSDVVVGL</sequence>
<evidence type="ECO:0000256" key="7">
    <source>
        <dbReference type="RuleBase" id="RU367030"/>
    </source>
</evidence>
<comment type="cofactor">
    <cofactor evidence="7">
        <name>Mn(2+)</name>
        <dbReference type="ChEBI" id="CHEBI:29035"/>
    </cofactor>
    <cofactor evidence="7">
        <name>Ni(2+)</name>
        <dbReference type="ChEBI" id="CHEBI:49786"/>
    </cofactor>
</comment>
<dbReference type="GO" id="GO:0005634">
    <property type="term" value="C:nucleus"/>
    <property type="evidence" value="ECO:0007669"/>
    <property type="project" value="TreeGrafter"/>
</dbReference>
<evidence type="ECO:0000256" key="3">
    <source>
        <dbReference type="ARBA" id="ARBA00022723"/>
    </source>
</evidence>
<dbReference type="EMBL" id="KZ987958">
    <property type="protein sequence ID" value="RKP13713.1"/>
    <property type="molecule type" value="Genomic_DNA"/>
</dbReference>
<evidence type="ECO:0000313" key="10">
    <source>
        <dbReference type="Proteomes" id="UP000267251"/>
    </source>
</evidence>
<feature type="non-terminal residue" evidence="9">
    <location>
        <position position="412"/>
    </location>
</feature>
<dbReference type="AlphaFoldDB" id="A0A4P9Y4D5"/>
<comment type="domain">
    <text evidence="7">Subfamily III proteins have a conserved RTxK motif about 40-50 residues from the C-terminus; the threonine may be replaced by serine or cysteine.</text>
</comment>
<evidence type="ECO:0000256" key="6">
    <source>
        <dbReference type="ARBA" id="ARBA00048809"/>
    </source>
</evidence>
<dbReference type="SUPFAM" id="SSF111321">
    <property type="entry name" value="AF1104-like"/>
    <property type="match status" value="1"/>
</dbReference>
<dbReference type="Pfam" id="PF01937">
    <property type="entry name" value="ARMT1-like_dom"/>
    <property type="match status" value="1"/>
</dbReference>
<keyword evidence="4 7" id="KW-0378">Hydrolase</keyword>
<gene>
    <name evidence="9" type="ORF">BJ684DRAFT_9666</name>
</gene>
<feature type="domain" description="Damage-control phosphatase ARMT1-like metal-binding" evidence="8">
    <location>
        <begin position="27"/>
        <end position="412"/>
    </location>
</feature>
<comment type="function">
    <text evidence="7">Metal-dependent phosphatase that shows phosphatase activity against several substrates, including fructose-1-phosphate and fructose-6-phosphate. Its preference for fructose-1-phosphate, a strong glycating agent that causes DNA damage rather than a canonical yeast metabolite, suggests a damage-control function in hexose phosphate metabolism.</text>
</comment>
<dbReference type="GO" id="GO:0103026">
    <property type="term" value="F:fructose-1-phosphatase activity"/>
    <property type="evidence" value="ECO:0007669"/>
    <property type="project" value="RHEA"/>
</dbReference>
<evidence type="ECO:0000256" key="1">
    <source>
        <dbReference type="ARBA" id="ARBA00001326"/>
    </source>
</evidence>
<proteinExistence type="inferred from homology"/>
<comment type="similarity">
    <text evidence="2 7">Belongs to the damage-control phosphatase family. Sugar phosphate phosphatase III subfamily.</text>
</comment>
<dbReference type="Gene3D" id="3.40.50.10880">
    <property type="entry name" value="Uncharacterised protein PF01937, DUF89, domain 3"/>
    <property type="match status" value="1"/>
</dbReference>
<keyword evidence="10" id="KW-1185">Reference proteome</keyword>
<comment type="catalytic activity">
    <reaction evidence="6 7">
        <text>beta-D-fructose 6-phosphate = dihydroxyacetone + D-glyceraldehyde 3-phosphate</text>
        <dbReference type="Rhea" id="RHEA:28002"/>
        <dbReference type="ChEBI" id="CHEBI:16016"/>
        <dbReference type="ChEBI" id="CHEBI:57634"/>
        <dbReference type="ChEBI" id="CHEBI:59776"/>
    </reaction>
</comment>
<dbReference type="InterPro" id="IPR039763">
    <property type="entry name" value="ARMT1"/>
</dbReference>
<dbReference type="Gene3D" id="1.20.930.60">
    <property type="match status" value="1"/>
</dbReference>
<comment type="catalytic activity">
    <reaction evidence="1 7">
        <text>beta-D-fructose 1-phosphate + H2O = D-fructose + phosphate</text>
        <dbReference type="Rhea" id="RHEA:35603"/>
        <dbReference type="ChEBI" id="CHEBI:15377"/>
        <dbReference type="ChEBI" id="CHEBI:37721"/>
        <dbReference type="ChEBI" id="CHEBI:43474"/>
        <dbReference type="ChEBI" id="CHEBI:138881"/>
    </reaction>
</comment>
<evidence type="ECO:0000313" key="9">
    <source>
        <dbReference type="EMBL" id="RKP13713.1"/>
    </source>
</evidence>
<evidence type="ECO:0000256" key="2">
    <source>
        <dbReference type="ARBA" id="ARBA00009519"/>
    </source>
</evidence>
<dbReference type="PANTHER" id="PTHR12260">
    <property type="entry name" value="DAMAGE-CONTROL PHOSPHATASE ARMT1"/>
    <property type="match status" value="1"/>
</dbReference>
<keyword evidence="3 7" id="KW-0479">Metal-binding</keyword>
<dbReference type="EC" id="3.1.3.-" evidence="7"/>
<dbReference type="GO" id="GO:0097023">
    <property type="term" value="F:fructose 6-phosphate aldolase activity"/>
    <property type="evidence" value="ECO:0007669"/>
    <property type="project" value="RHEA"/>
</dbReference>
<protein>
    <recommendedName>
        <fullName evidence="7">Sugar phosphate phosphatase</fullName>
        <ecNumber evidence="7">3.1.3.-</ecNumber>
    </recommendedName>
</protein>
<evidence type="ECO:0000256" key="5">
    <source>
        <dbReference type="ARBA" id="ARBA00023211"/>
    </source>
</evidence>
<dbReference type="Proteomes" id="UP000267251">
    <property type="component" value="Unassembled WGS sequence"/>
</dbReference>
<dbReference type="PANTHER" id="PTHR12260:SF6">
    <property type="entry name" value="DAMAGE-CONTROL PHOSPHATASE ARMT1"/>
    <property type="match status" value="1"/>
</dbReference>
<dbReference type="OrthoDB" id="541375at2759"/>
<evidence type="ECO:0000256" key="4">
    <source>
        <dbReference type="ARBA" id="ARBA00022801"/>
    </source>
</evidence>
<keyword evidence="5 7" id="KW-0464">Manganese</keyword>
<accession>A0A4P9Y4D5</accession>
<dbReference type="InterPro" id="IPR036075">
    <property type="entry name" value="ARMT-1-like_metal-bd_sf"/>
</dbReference>
<dbReference type="GO" id="GO:0006974">
    <property type="term" value="P:DNA damage response"/>
    <property type="evidence" value="ECO:0007669"/>
    <property type="project" value="TreeGrafter"/>
</dbReference>
<name>A0A4P9Y4D5_9FUNG</name>
<dbReference type="InterPro" id="IPR002791">
    <property type="entry name" value="ARMT1-like_metal-bd"/>
</dbReference>